<proteinExistence type="predicted"/>
<dbReference type="EMBL" id="KN840761">
    <property type="protein sequence ID" value="KIP01603.1"/>
    <property type="molecule type" value="Genomic_DNA"/>
</dbReference>
<dbReference type="Proteomes" id="UP000053257">
    <property type="component" value="Unassembled WGS sequence"/>
</dbReference>
<organism evidence="2 3">
    <name type="scientific">Phlebiopsis gigantea (strain 11061_1 CR5-6)</name>
    <name type="common">White-rot fungus</name>
    <name type="synonym">Peniophora gigantea</name>
    <dbReference type="NCBI Taxonomy" id="745531"/>
    <lineage>
        <taxon>Eukaryota</taxon>
        <taxon>Fungi</taxon>
        <taxon>Dikarya</taxon>
        <taxon>Basidiomycota</taxon>
        <taxon>Agaricomycotina</taxon>
        <taxon>Agaricomycetes</taxon>
        <taxon>Polyporales</taxon>
        <taxon>Phanerochaetaceae</taxon>
        <taxon>Phlebiopsis</taxon>
    </lineage>
</organism>
<dbReference type="AlphaFoldDB" id="A0A0C3PA19"/>
<sequence>MARIALLAFIVYALTLVSSAVASPSPVVIGALEKRTPSRRADAPLLVPTCGACGACTHDGCTGCTNCSF</sequence>
<evidence type="ECO:0000313" key="2">
    <source>
        <dbReference type="EMBL" id="KIP01603.1"/>
    </source>
</evidence>
<gene>
    <name evidence="2" type="ORF">PHLGIDRAFT_32493</name>
</gene>
<evidence type="ECO:0000313" key="3">
    <source>
        <dbReference type="Proteomes" id="UP000053257"/>
    </source>
</evidence>
<reference evidence="2 3" key="1">
    <citation type="journal article" date="2014" name="PLoS Genet.">
        <title>Analysis of the Phlebiopsis gigantea genome, transcriptome and secretome provides insight into its pioneer colonization strategies of wood.</title>
        <authorList>
            <person name="Hori C."/>
            <person name="Ishida T."/>
            <person name="Igarashi K."/>
            <person name="Samejima M."/>
            <person name="Suzuki H."/>
            <person name="Master E."/>
            <person name="Ferreira P."/>
            <person name="Ruiz-Duenas F.J."/>
            <person name="Held B."/>
            <person name="Canessa P."/>
            <person name="Larrondo L.F."/>
            <person name="Schmoll M."/>
            <person name="Druzhinina I.S."/>
            <person name="Kubicek C.P."/>
            <person name="Gaskell J.A."/>
            <person name="Kersten P."/>
            <person name="St John F."/>
            <person name="Glasner J."/>
            <person name="Sabat G."/>
            <person name="Splinter BonDurant S."/>
            <person name="Syed K."/>
            <person name="Yadav J."/>
            <person name="Mgbeahuruike A.C."/>
            <person name="Kovalchuk A."/>
            <person name="Asiegbu F.O."/>
            <person name="Lackner G."/>
            <person name="Hoffmeister D."/>
            <person name="Rencoret J."/>
            <person name="Gutierrez A."/>
            <person name="Sun H."/>
            <person name="Lindquist E."/>
            <person name="Barry K."/>
            <person name="Riley R."/>
            <person name="Grigoriev I.V."/>
            <person name="Henrissat B."/>
            <person name="Kues U."/>
            <person name="Berka R.M."/>
            <person name="Martinez A.T."/>
            <person name="Covert S.F."/>
            <person name="Blanchette R.A."/>
            <person name="Cullen D."/>
        </authorList>
    </citation>
    <scope>NUCLEOTIDE SEQUENCE [LARGE SCALE GENOMIC DNA]</scope>
    <source>
        <strain evidence="2 3">11061_1 CR5-6</strain>
    </source>
</reference>
<keyword evidence="3" id="KW-1185">Reference proteome</keyword>
<protein>
    <submittedName>
        <fullName evidence="2">Uncharacterized protein</fullName>
    </submittedName>
</protein>
<feature type="signal peptide" evidence="1">
    <location>
        <begin position="1"/>
        <end position="22"/>
    </location>
</feature>
<name>A0A0C3PA19_PHLG1</name>
<evidence type="ECO:0000256" key="1">
    <source>
        <dbReference type="SAM" id="SignalP"/>
    </source>
</evidence>
<keyword evidence="1" id="KW-0732">Signal</keyword>
<dbReference type="HOGENOM" id="CLU_2776773_0_0_1"/>
<accession>A0A0C3PA19</accession>
<feature type="chain" id="PRO_5002180412" evidence="1">
    <location>
        <begin position="23"/>
        <end position="69"/>
    </location>
</feature>